<dbReference type="SUPFAM" id="SSF50341">
    <property type="entry name" value="CheW-like"/>
    <property type="match status" value="1"/>
</dbReference>
<dbReference type="GO" id="GO:0006935">
    <property type="term" value="P:chemotaxis"/>
    <property type="evidence" value="ECO:0007669"/>
    <property type="project" value="InterPro"/>
</dbReference>
<evidence type="ECO:0000313" key="2">
    <source>
        <dbReference type="EMBL" id="EFI35611.1"/>
    </source>
</evidence>
<name>D6SLQ0_9BACT</name>
<dbReference type="Pfam" id="PF01584">
    <property type="entry name" value="CheW"/>
    <property type="match status" value="1"/>
</dbReference>
<dbReference type="Gene3D" id="2.40.50.180">
    <property type="entry name" value="CheA-289, Domain 4"/>
    <property type="match status" value="1"/>
</dbReference>
<dbReference type="EMBL" id="ACJN02000001">
    <property type="protein sequence ID" value="EFI35611.1"/>
    <property type="molecule type" value="Genomic_DNA"/>
</dbReference>
<feature type="domain" description="CheW-like" evidence="1">
    <location>
        <begin position="14"/>
        <end position="152"/>
    </location>
</feature>
<proteinExistence type="predicted"/>
<dbReference type="PROSITE" id="PS50851">
    <property type="entry name" value="CHEW"/>
    <property type="match status" value="1"/>
</dbReference>
<dbReference type="OrthoDB" id="9790406at2"/>
<dbReference type="InterPro" id="IPR002545">
    <property type="entry name" value="CheW-lke_dom"/>
</dbReference>
<dbReference type="GO" id="GO:0005829">
    <property type="term" value="C:cytosol"/>
    <property type="evidence" value="ECO:0007669"/>
    <property type="project" value="TreeGrafter"/>
</dbReference>
<dbReference type="Proteomes" id="UP000005496">
    <property type="component" value="Unassembled WGS sequence"/>
</dbReference>
<dbReference type="AlphaFoldDB" id="D6SLQ0"/>
<keyword evidence="3" id="KW-1185">Reference proteome</keyword>
<dbReference type="PANTHER" id="PTHR22617:SF23">
    <property type="entry name" value="CHEMOTAXIS PROTEIN CHEW"/>
    <property type="match status" value="1"/>
</dbReference>
<accession>D6SLQ0</accession>
<reference evidence="2" key="1">
    <citation type="submission" date="2010-05" db="EMBL/GenBank/DDBJ databases">
        <title>The draft genome of Desulfonatronospira thiodismutans ASO3-1.</title>
        <authorList>
            <consortium name="US DOE Joint Genome Institute (JGI-PGF)"/>
            <person name="Lucas S."/>
            <person name="Copeland A."/>
            <person name="Lapidus A."/>
            <person name="Cheng J.-F."/>
            <person name="Bruce D."/>
            <person name="Goodwin L."/>
            <person name="Pitluck S."/>
            <person name="Chertkov O."/>
            <person name="Brettin T."/>
            <person name="Detter J.C."/>
            <person name="Han C."/>
            <person name="Land M.L."/>
            <person name="Hauser L."/>
            <person name="Kyrpides N."/>
            <person name="Mikhailova N."/>
            <person name="Muyzer G."/>
            <person name="Woyke T."/>
        </authorList>
    </citation>
    <scope>NUCLEOTIDE SEQUENCE [LARGE SCALE GENOMIC DNA]</scope>
    <source>
        <strain evidence="2">ASO3-1</strain>
    </source>
</reference>
<dbReference type="GO" id="GO:0007165">
    <property type="term" value="P:signal transduction"/>
    <property type="evidence" value="ECO:0007669"/>
    <property type="project" value="InterPro"/>
</dbReference>
<dbReference type="InterPro" id="IPR039315">
    <property type="entry name" value="CheW"/>
</dbReference>
<dbReference type="InterPro" id="IPR036061">
    <property type="entry name" value="CheW-like_dom_sf"/>
</dbReference>
<protein>
    <submittedName>
        <fullName evidence="2">CheW protein</fullName>
    </submittedName>
</protein>
<evidence type="ECO:0000313" key="3">
    <source>
        <dbReference type="Proteomes" id="UP000005496"/>
    </source>
</evidence>
<dbReference type="SMART" id="SM00260">
    <property type="entry name" value="CheW"/>
    <property type="match status" value="1"/>
</dbReference>
<dbReference type="Gene3D" id="2.30.30.40">
    <property type="entry name" value="SH3 Domains"/>
    <property type="match status" value="1"/>
</dbReference>
<dbReference type="eggNOG" id="COG0835">
    <property type="taxonomic scope" value="Bacteria"/>
</dbReference>
<dbReference type="PANTHER" id="PTHR22617">
    <property type="entry name" value="CHEMOTAXIS SENSOR HISTIDINE KINASE-RELATED"/>
    <property type="match status" value="1"/>
</dbReference>
<evidence type="ECO:0000259" key="1">
    <source>
        <dbReference type="PROSITE" id="PS50851"/>
    </source>
</evidence>
<gene>
    <name evidence="2" type="ORF">Dthio_PD3040</name>
</gene>
<organism evidence="2 3">
    <name type="scientific">Desulfonatronospira thiodismutans ASO3-1</name>
    <dbReference type="NCBI Taxonomy" id="555779"/>
    <lineage>
        <taxon>Bacteria</taxon>
        <taxon>Pseudomonadati</taxon>
        <taxon>Thermodesulfobacteriota</taxon>
        <taxon>Desulfovibrionia</taxon>
        <taxon>Desulfovibrionales</taxon>
        <taxon>Desulfonatronovibrionaceae</taxon>
        <taxon>Desulfonatronospira</taxon>
    </lineage>
</organism>
<sequence length="152" mass="16980">MQGKSSKASDRKDPFQISCFYIGDAMCGIDINLVQEINKQLDFTVVPHAPEYVMGIMNLRGKIVTIIDLSKKLGFSFSRMGDETRIIIVESKDEFIGLLVDKVTDVVLADWEKVSSPPSNIKGLKGKYFQGVYKSRTKLVAILDIEEVLSSE</sequence>
<dbReference type="RefSeq" id="WP_008868740.1">
    <property type="nucleotide sequence ID" value="NZ_ACJN02000001.1"/>
</dbReference>
<comment type="caution">
    <text evidence="2">The sequence shown here is derived from an EMBL/GenBank/DDBJ whole genome shotgun (WGS) entry which is preliminary data.</text>
</comment>